<feature type="domain" description="RecF/RecN/SMC N-terminal" evidence="6">
    <location>
        <begin position="113"/>
        <end position="197"/>
    </location>
</feature>
<evidence type="ECO:0000256" key="2">
    <source>
        <dbReference type="ARBA" id="ARBA00022618"/>
    </source>
</evidence>
<dbReference type="GO" id="GO:0051301">
    <property type="term" value="P:cell division"/>
    <property type="evidence" value="ECO:0007669"/>
    <property type="project" value="UniProtKB-KW"/>
</dbReference>
<keyword evidence="4" id="KW-0539">Nucleus</keyword>
<comment type="subcellular location">
    <subcellularLocation>
        <location evidence="1">Nucleus</location>
    </subcellularLocation>
</comment>
<keyword evidence="3" id="KW-0498">Mitosis</keyword>
<dbReference type="GO" id="GO:0008278">
    <property type="term" value="C:cohesin complex"/>
    <property type="evidence" value="ECO:0007669"/>
    <property type="project" value="TreeGrafter"/>
</dbReference>
<organism evidence="7">
    <name type="scientific">Lygus hesperus</name>
    <name type="common">Western plant bug</name>
    <dbReference type="NCBI Taxonomy" id="30085"/>
    <lineage>
        <taxon>Eukaryota</taxon>
        <taxon>Metazoa</taxon>
        <taxon>Ecdysozoa</taxon>
        <taxon>Arthropoda</taxon>
        <taxon>Hexapoda</taxon>
        <taxon>Insecta</taxon>
        <taxon>Pterygota</taxon>
        <taxon>Neoptera</taxon>
        <taxon>Paraneoptera</taxon>
        <taxon>Hemiptera</taxon>
        <taxon>Heteroptera</taxon>
        <taxon>Panheteroptera</taxon>
        <taxon>Cimicomorpha</taxon>
        <taxon>Miridae</taxon>
        <taxon>Mirini</taxon>
        <taxon>Lygus</taxon>
    </lineage>
</organism>
<reference evidence="7" key="1">
    <citation type="journal article" date="2016" name="Gigascience">
        <title>De novo construction of an expanded transcriptome assembly for the western tarnished plant bug, Lygus hesperus.</title>
        <authorList>
            <person name="Tassone E.E."/>
            <person name="Geib S.M."/>
            <person name="Hall B."/>
            <person name="Fabrick J.A."/>
            <person name="Brent C.S."/>
            <person name="Hull J.J."/>
        </authorList>
    </citation>
    <scope>NUCLEOTIDE SEQUENCE</scope>
</reference>
<dbReference type="PANTHER" id="PTHR18937:SF12">
    <property type="entry name" value="STRUCTURAL MAINTENANCE OF CHROMOSOMES PROTEIN"/>
    <property type="match status" value="1"/>
</dbReference>
<keyword evidence="2" id="KW-0132">Cell division</keyword>
<evidence type="ECO:0000256" key="1">
    <source>
        <dbReference type="ARBA" id="ARBA00004123"/>
    </source>
</evidence>
<dbReference type="AlphaFoldDB" id="A0A146MDQ6"/>
<sequence length="211" mass="23527">MEQLTPLVTVATQLVSSETQLGERMSTLAEAKERARAAHAAFAHVKEQRTERFMTAFEKIQSRVNAVYQELTLGPQINAVHGVCYLTLEDREEPYLGGTNYHATPPLKRFMPMESLSGGEKTMAALALLFAIHTVSSTPFIILDEVDAALDAVNVEKLARYLRTNCVHGQYIVISLKDALYHLSDVLVGVVKDKDQQSSRVLMMDLCDYTH</sequence>
<dbReference type="EMBL" id="GDHC01001070">
    <property type="protein sequence ID" value="JAQ17559.1"/>
    <property type="molecule type" value="Transcribed_RNA"/>
</dbReference>
<dbReference type="Pfam" id="PF02463">
    <property type="entry name" value="SMC_N"/>
    <property type="match status" value="1"/>
</dbReference>
<dbReference type="PANTHER" id="PTHR18937">
    <property type="entry name" value="STRUCTURAL MAINTENANCE OF CHROMOSOMES SMC FAMILY MEMBER"/>
    <property type="match status" value="1"/>
</dbReference>
<accession>A0A146MDQ6</accession>
<evidence type="ECO:0000259" key="6">
    <source>
        <dbReference type="Pfam" id="PF02463"/>
    </source>
</evidence>
<dbReference type="GO" id="GO:0003677">
    <property type="term" value="F:DNA binding"/>
    <property type="evidence" value="ECO:0007669"/>
    <property type="project" value="TreeGrafter"/>
</dbReference>
<dbReference type="GO" id="GO:0007062">
    <property type="term" value="P:sister chromatid cohesion"/>
    <property type="evidence" value="ECO:0007669"/>
    <property type="project" value="TreeGrafter"/>
</dbReference>
<dbReference type="InterPro" id="IPR027417">
    <property type="entry name" value="P-loop_NTPase"/>
</dbReference>
<evidence type="ECO:0000256" key="5">
    <source>
        <dbReference type="ARBA" id="ARBA00023306"/>
    </source>
</evidence>
<protein>
    <submittedName>
        <fullName evidence="7">Structural maintenance of chromosomes protein 1</fullName>
    </submittedName>
</protein>
<dbReference type="GO" id="GO:0005634">
    <property type="term" value="C:nucleus"/>
    <property type="evidence" value="ECO:0007669"/>
    <property type="project" value="UniProtKB-SubCell"/>
</dbReference>
<evidence type="ECO:0000313" key="7">
    <source>
        <dbReference type="EMBL" id="JAQ17559.1"/>
    </source>
</evidence>
<name>A0A146MDQ6_LYGHE</name>
<gene>
    <name evidence="7" type="primary">psm1_2</name>
    <name evidence="7" type="ORF">g.17840</name>
</gene>
<dbReference type="Gene3D" id="3.40.50.300">
    <property type="entry name" value="P-loop containing nucleotide triphosphate hydrolases"/>
    <property type="match status" value="1"/>
</dbReference>
<evidence type="ECO:0000256" key="4">
    <source>
        <dbReference type="ARBA" id="ARBA00023242"/>
    </source>
</evidence>
<keyword evidence="5" id="KW-0131">Cell cycle</keyword>
<evidence type="ECO:0000256" key="3">
    <source>
        <dbReference type="ARBA" id="ARBA00022776"/>
    </source>
</evidence>
<proteinExistence type="predicted"/>
<dbReference type="SUPFAM" id="SSF52540">
    <property type="entry name" value="P-loop containing nucleoside triphosphate hydrolases"/>
    <property type="match status" value="1"/>
</dbReference>
<dbReference type="InterPro" id="IPR003395">
    <property type="entry name" value="RecF/RecN/SMC_N"/>
</dbReference>